<gene>
    <name evidence="1" type="ORF">DI392_16850</name>
</gene>
<protein>
    <submittedName>
        <fullName evidence="1">Uncharacterized protein</fullName>
    </submittedName>
</protein>
<organism evidence="1 2">
    <name type="scientific">Vibrio albus</name>
    <dbReference type="NCBI Taxonomy" id="2200953"/>
    <lineage>
        <taxon>Bacteria</taxon>
        <taxon>Pseudomonadati</taxon>
        <taxon>Pseudomonadota</taxon>
        <taxon>Gammaproteobacteria</taxon>
        <taxon>Vibrionales</taxon>
        <taxon>Vibrionaceae</taxon>
        <taxon>Vibrio</taxon>
    </lineage>
</organism>
<evidence type="ECO:0000313" key="2">
    <source>
        <dbReference type="Proteomes" id="UP000245362"/>
    </source>
</evidence>
<comment type="caution">
    <text evidence="1">The sequence shown here is derived from an EMBL/GenBank/DDBJ whole genome shotgun (WGS) entry which is preliminary data.</text>
</comment>
<reference evidence="1 2" key="1">
    <citation type="submission" date="2018-05" db="EMBL/GenBank/DDBJ databases">
        <title>Vibrio limimaris sp. nov., isolated from marine sediment.</title>
        <authorList>
            <person name="Li C.-M."/>
        </authorList>
    </citation>
    <scope>NUCLEOTIDE SEQUENCE [LARGE SCALE GENOMIC DNA]</scope>
    <source>
        <strain evidence="1 2">E4404</strain>
    </source>
</reference>
<dbReference type="AlphaFoldDB" id="A0A2U3B6C5"/>
<evidence type="ECO:0000313" key="1">
    <source>
        <dbReference type="EMBL" id="PWI32337.1"/>
    </source>
</evidence>
<dbReference type="EMBL" id="QFWT01000010">
    <property type="protein sequence ID" value="PWI32337.1"/>
    <property type="molecule type" value="Genomic_DNA"/>
</dbReference>
<keyword evidence="2" id="KW-1185">Reference proteome</keyword>
<proteinExistence type="predicted"/>
<sequence>MHNRMRTIWVTGLTLMVLLLSGVSSSATLMPIQVLAGDVAITAVSDNSDTGCGSFQQNSMASEDECCNSDSLVPDHQCCPVTCVAGYPMVSPVITTYHQAFKLVPIPQDTVEHANSVVNTLYRPPII</sequence>
<accession>A0A2U3B6C5</accession>
<name>A0A2U3B6C5_9VIBR</name>
<dbReference type="Proteomes" id="UP000245362">
    <property type="component" value="Unassembled WGS sequence"/>
</dbReference>